<evidence type="ECO:0000256" key="1">
    <source>
        <dbReference type="ARBA" id="ARBA00022679"/>
    </source>
</evidence>
<sequence>MPSSPAASLKSKILLDIENAKNSQALKKAKLGVKKFPKDPDFRSLAGFVLQSEGQYKKSVPFFLGAAKIRPRSEKDIENLTSALEMSNQILAAEKYLTQTIGRYPDILHAYSLLGNLLARQERWNELVEFATNSLSVFPDKIELLTLRGTAYSHLNLYNESFNDRLSAYELSPTHPMAARLFAQALHQKGAQAEAKKVLTGIVGRDPKDLDAIYDLSMLTTAKDAGKLLALTDQISEDEVPEVDLLHYARANLIKISQSLTDALPIYATANAIRFSHNPYESEKENKGFDLAEQQFATKSVIVNASEVEARVPIFVVGQPRSGTTLLEMMLSSCEQVHGCGELGAARQFCKTFQESNHQFTASDAAELAHHYYSNLPNPAESSLATVDKMPHNYQILGYILSAIPNAKVVNILRDPRDTALSTWIQRFPAGGIRYANDLISMAHSANLYRRYMELWRKTFASKILNVQYEQLTRDPENVSKRIAQHCGINWDPAMISPERNTGTVKTASVDQVRNKISTRSIGSWQQAADELKPFLDELNFDLWPEYDL</sequence>
<comment type="caution">
    <text evidence="2">The sequence shown here is derived from an EMBL/GenBank/DDBJ whole genome shotgun (WGS) entry which is preliminary data.</text>
</comment>
<dbReference type="PANTHER" id="PTHR12788:SF10">
    <property type="entry name" value="PROTEIN-TYROSINE SULFOTRANSFERASE"/>
    <property type="match status" value="1"/>
</dbReference>
<evidence type="ECO:0000313" key="3">
    <source>
        <dbReference type="Proteomes" id="UP000441586"/>
    </source>
</evidence>
<reference evidence="2 3" key="1">
    <citation type="submission" date="2019-12" db="EMBL/GenBank/DDBJ databases">
        <authorList>
            <person name="Zhang Y.-J."/>
        </authorList>
    </citation>
    <scope>NUCLEOTIDE SEQUENCE [LARGE SCALE GENOMIC DNA]</scope>
    <source>
        <strain evidence="2 3">H18S-6</strain>
    </source>
</reference>
<dbReference type="InterPro" id="IPR011990">
    <property type="entry name" value="TPR-like_helical_dom_sf"/>
</dbReference>
<dbReference type="InterPro" id="IPR026634">
    <property type="entry name" value="TPST-like"/>
</dbReference>
<accession>A0A6A4RMR7</accession>
<gene>
    <name evidence="2" type="ORF">GP644_03715</name>
</gene>
<proteinExistence type="predicted"/>
<dbReference type="SUPFAM" id="SSF48452">
    <property type="entry name" value="TPR-like"/>
    <property type="match status" value="1"/>
</dbReference>
<protein>
    <submittedName>
        <fullName evidence="2">Sulfotransferase family protein</fullName>
    </submittedName>
</protein>
<dbReference type="GO" id="GO:0008476">
    <property type="term" value="F:protein-tyrosine sulfotransferase activity"/>
    <property type="evidence" value="ECO:0007669"/>
    <property type="project" value="InterPro"/>
</dbReference>
<dbReference type="AlphaFoldDB" id="A0A6A4RMR7"/>
<dbReference type="InterPro" id="IPR027417">
    <property type="entry name" value="P-loop_NTPase"/>
</dbReference>
<dbReference type="RefSeq" id="WP_158977154.1">
    <property type="nucleotide sequence ID" value="NZ_WSFO01000002.1"/>
</dbReference>
<evidence type="ECO:0000313" key="2">
    <source>
        <dbReference type="EMBL" id="KAE9631439.1"/>
    </source>
</evidence>
<dbReference type="Proteomes" id="UP000441586">
    <property type="component" value="Unassembled WGS sequence"/>
</dbReference>
<name>A0A6A4RMR7_9RHOB</name>
<dbReference type="Gene3D" id="3.40.50.300">
    <property type="entry name" value="P-loop containing nucleotide triphosphate hydrolases"/>
    <property type="match status" value="1"/>
</dbReference>
<dbReference type="SUPFAM" id="SSF52540">
    <property type="entry name" value="P-loop containing nucleoside triphosphate hydrolases"/>
    <property type="match status" value="1"/>
</dbReference>
<dbReference type="EMBL" id="WSFO01000002">
    <property type="protein sequence ID" value="KAE9631439.1"/>
    <property type="molecule type" value="Genomic_DNA"/>
</dbReference>
<dbReference type="Gene3D" id="1.25.40.10">
    <property type="entry name" value="Tetratricopeptide repeat domain"/>
    <property type="match status" value="1"/>
</dbReference>
<dbReference type="PANTHER" id="PTHR12788">
    <property type="entry name" value="PROTEIN-TYROSINE SULFOTRANSFERASE 2"/>
    <property type="match status" value="1"/>
</dbReference>
<dbReference type="Pfam" id="PF13469">
    <property type="entry name" value="Sulfotransfer_3"/>
    <property type="match status" value="1"/>
</dbReference>
<organism evidence="2 3">
    <name type="scientific">Parasedimentitalea maritima</name>
    <dbReference type="NCBI Taxonomy" id="2578117"/>
    <lineage>
        <taxon>Bacteria</taxon>
        <taxon>Pseudomonadati</taxon>
        <taxon>Pseudomonadota</taxon>
        <taxon>Alphaproteobacteria</taxon>
        <taxon>Rhodobacterales</taxon>
        <taxon>Paracoccaceae</taxon>
        <taxon>Parasedimentitalea</taxon>
    </lineage>
</organism>
<keyword evidence="1 2" id="KW-0808">Transferase</keyword>